<evidence type="ECO:0000313" key="6">
    <source>
        <dbReference type="Proteomes" id="UP000325577"/>
    </source>
</evidence>
<dbReference type="EMBL" id="CM018031">
    <property type="protein sequence ID" value="KAA8550536.1"/>
    <property type="molecule type" value="Genomic_DNA"/>
</dbReference>
<dbReference type="Gene3D" id="3.50.50.60">
    <property type="entry name" value="FAD/NAD(P)-binding domain"/>
    <property type="match status" value="1"/>
</dbReference>
<dbReference type="PANTHER" id="PTHR13847">
    <property type="entry name" value="SARCOSINE DEHYDROGENASE-RELATED"/>
    <property type="match status" value="1"/>
</dbReference>
<evidence type="ECO:0000256" key="3">
    <source>
        <dbReference type="ARBA" id="ARBA00046185"/>
    </source>
</evidence>
<dbReference type="Proteomes" id="UP000325577">
    <property type="component" value="Linkage Group LG0"/>
</dbReference>
<dbReference type="InterPro" id="IPR006076">
    <property type="entry name" value="FAD-dep_OxRdtase"/>
</dbReference>
<sequence length="490" mass="52881">MAATSFIGPIPNPKTNGVVFSPRKPFLCSSAVNSRLFGYKFLGKSLSGSTQRSRSEPVHVSGLNPITASHSFDVVVIGAGIIGLTIVRQFLLGSDLSVALVDAAVPCFGATGAGQGYIWLVHKTPGSEKWELAARSLKLWEMLAESIQLEGMNPLEILGWKKTGSLLIGRTPKESDMLKRRVEQLSEAGLRAEFLSSYDLLSEEPALMVGKEGGAAFLPDDCQLDARRTVAFIEKANRNFSSEGRYAEFYNEPATCLLRSGSSGEVQAVQTSKNTLYGKKAIVIAAGCWTGSLMHDLIRDSDIDLAVPVKPRKGHLLVLENFNSLKLNHGLMEAGYVDHQDASLHSSVSTSGPVHTQTSSISMTATMDLSGNLVLGSSRQFVGFSTEIEDSIINRIWDRAGEFFPTLRELSLRDFSKDKEVRVGLRPYMPDGKPVIGPVPGLSNVFLAAGHEGEGLSLAMGTAEMVVDMVLGNPRKVDCAPFALQGRCCQ</sequence>
<dbReference type="OrthoDB" id="498204at2759"/>
<accession>A0A5J5C6D9</accession>
<organism evidence="5 6">
    <name type="scientific">Nyssa sinensis</name>
    <dbReference type="NCBI Taxonomy" id="561372"/>
    <lineage>
        <taxon>Eukaryota</taxon>
        <taxon>Viridiplantae</taxon>
        <taxon>Streptophyta</taxon>
        <taxon>Embryophyta</taxon>
        <taxon>Tracheophyta</taxon>
        <taxon>Spermatophyta</taxon>
        <taxon>Magnoliopsida</taxon>
        <taxon>eudicotyledons</taxon>
        <taxon>Gunneridae</taxon>
        <taxon>Pentapetalae</taxon>
        <taxon>asterids</taxon>
        <taxon>Cornales</taxon>
        <taxon>Nyssaceae</taxon>
        <taxon>Nyssa</taxon>
    </lineage>
</organism>
<dbReference type="SUPFAM" id="SSF51905">
    <property type="entry name" value="FAD/NAD(P)-binding domain"/>
    <property type="match status" value="1"/>
</dbReference>
<gene>
    <name evidence="5" type="ORF">F0562_002220</name>
</gene>
<evidence type="ECO:0000256" key="1">
    <source>
        <dbReference type="ARBA" id="ARBA00023002"/>
    </source>
</evidence>
<dbReference type="Gene3D" id="3.30.9.10">
    <property type="entry name" value="D-Amino Acid Oxidase, subunit A, domain 2"/>
    <property type="match status" value="1"/>
</dbReference>
<evidence type="ECO:0000313" key="5">
    <source>
        <dbReference type="EMBL" id="KAA8550536.1"/>
    </source>
</evidence>
<keyword evidence="6" id="KW-1185">Reference proteome</keyword>
<proteinExistence type="predicted"/>
<dbReference type="SUPFAM" id="SSF54373">
    <property type="entry name" value="FAD-linked reductases, C-terminal domain"/>
    <property type="match status" value="1"/>
</dbReference>
<dbReference type="GO" id="GO:0016491">
    <property type="term" value="F:oxidoreductase activity"/>
    <property type="evidence" value="ECO:0007669"/>
    <property type="project" value="UniProtKB-KW"/>
</dbReference>
<reference evidence="5 6" key="1">
    <citation type="submission" date="2019-09" db="EMBL/GenBank/DDBJ databases">
        <title>A chromosome-level genome assembly of the Chinese tupelo Nyssa sinensis.</title>
        <authorList>
            <person name="Yang X."/>
            <person name="Kang M."/>
            <person name="Yang Y."/>
            <person name="Xiong H."/>
            <person name="Wang M."/>
            <person name="Zhang Z."/>
            <person name="Wang Z."/>
            <person name="Wu H."/>
            <person name="Ma T."/>
            <person name="Liu J."/>
            <person name="Xi Z."/>
        </authorList>
    </citation>
    <scope>NUCLEOTIDE SEQUENCE [LARGE SCALE GENOMIC DNA]</scope>
    <source>
        <strain evidence="5">J267</strain>
        <tissue evidence="5">Leaf</tissue>
    </source>
</reference>
<feature type="domain" description="FAD dependent oxidoreductase" evidence="4">
    <location>
        <begin position="73"/>
        <end position="469"/>
    </location>
</feature>
<dbReference type="GO" id="GO:0005737">
    <property type="term" value="C:cytoplasm"/>
    <property type="evidence" value="ECO:0007669"/>
    <property type="project" value="TreeGrafter"/>
</dbReference>
<protein>
    <recommendedName>
        <fullName evidence="2">FAD-dependent oxidoreductase domain-containing protein 1</fullName>
    </recommendedName>
</protein>
<dbReference type="Pfam" id="PF01266">
    <property type="entry name" value="DAO"/>
    <property type="match status" value="1"/>
</dbReference>
<name>A0A5J5C6D9_9ASTE</name>
<comment type="function">
    <text evidence="3">Required for the assembly of the mitochondrial membrane respiratory chain NADH dehydrogenase (Complex I). Involved in mid-late stages of complex I assembly.</text>
</comment>
<evidence type="ECO:0000256" key="2">
    <source>
        <dbReference type="ARBA" id="ARBA00039785"/>
    </source>
</evidence>
<dbReference type="AlphaFoldDB" id="A0A5J5C6D9"/>
<dbReference type="PANTHER" id="PTHR13847:SF287">
    <property type="entry name" value="FAD-DEPENDENT OXIDOREDUCTASE DOMAIN-CONTAINING PROTEIN 1"/>
    <property type="match status" value="1"/>
</dbReference>
<evidence type="ECO:0000259" key="4">
    <source>
        <dbReference type="Pfam" id="PF01266"/>
    </source>
</evidence>
<dbReference type="InterPro" id="IPR036188">
    <property type="entry name" value="FAD/NAD-bd_sf"/>
</dbReference>
<keyword evidence="1" id="KW-0560">Oxidoreductase</keyword>